<dbReference type="PANTHER" id="PTHR14911:SF13">
    <property type="entry name" value="TRNA (GUANINE(6)-N2)-METHYLTRANSFERASE THUMP3"/>
    <property type="match status" value="1"/>
</dbReference>
<dbReference type="Gene3D" id="3.40.50.150">
    <property type="entry name" value="Vaccinia Virus protein VP39"/>
    <property type="match status" value="1"/>
</dbReference>
<reference evidence="3" key="1">
    <citation type="journal article" date="2019" name="Int. J. Syst. Evol. Microbiol.">
        <title>The Global Catalogue of Microorganisms (GCM) 10K type strain sequencing project: providing services to taxonomists for standard genome sequencing and annotation.</title>
        <authorList>
            <consortium name="The Broad Institute Genomics Platform"/>
            <consortium name="The Broad Institute Genome Sequencing Center for Infectious Disease"/>
            <person name="Wu L."/>
            <person name="Ma J."/>
        </authorList>
    </citation>
    <scope>NUCLEOTIDE SEQUENCE [LARGE SCALE GENOMIC DNA]</scope>
    <source>
        <strain evidence="3">JCM 3325</strain>
    </source>
</reference>
<dbReference type="CDD" id="cd11715">
    <property type="entry name" value="THUMP_AdoMetMT"/>
    <property type="match status" value="1"/>
</dbReference>
<feature type="domain" description="Ribosomal RNA large subunit methyltransferase K/L-like methyltransferase" evidence="1">
    <location>
        <begin position="175"/>
        <end position="341"/>
    </location>
</feature>
<dbReference type="RefSeq" id="WP_344588846.1">
    <property type="nucleotide sequence ID" value="NZ_BAAARW010000011.1"/>
</dbReference>
<keyword evidence="3" id="KW-1185">Reference proteome</keyword>
<dbReference type="Pfam" id="PF01170">
    <property type="entry name" value="UPF0020"/>
    <property type="match status" value="1"/>
</dbReference>
<dbReference type="InterPro" id="IPR000241">
    <property type="entry name" value="RlmKL-like_Mtase"/>
</dbReference>
<name>A0ABP5VW14_9ACTN</name>
<organism evidence="2 3">
    <name type="scientific">Actinomadura vinacea</name>
    <dbReference type="NCBI Taxonomy" id="115336"/>
    <lineage>
        <taxon>Bacteria</taxon>
        <taxon>Bacillati</taxon>
        <taxon>Actinomycetota</taxon>
        <taxon>Actinomycetes</taxon>
        <taxon>Streptosporangiales</taxon>
        <taxon>Thermomonosporaceae</taxon>
        <taxon>Actinomadura</taxon>
    </lineage>
</organism>
<accession>A0ABP5VW14</accession>
<dbReference type="CDD" id="cd02440">
    <property type="entry name" value="AdoMet_MTases"/>
    <property type="match status" value="1"/>
</dbReference>
<dbReference type="Proteomes" id="UP001501231">
    <property type="component" value="Unassembled WGS sequence"/>
</dbReference>
<evidence type="ECO:0000313" key="2">
    <source>
        <dbReference type="EMBL" id="GAA2413378.1"/>
    </source>
</evidence>
<comment type="caution">
    <text evidence="2">The sequence shown here is derived from an EMBL/GenBank/DDBJ whole genome shotgun (WGS) entry which is preliminary data.</text>
</comment>
<gene>
    <name evidence="2" type="ORF">GCM10010191_23890</name>
</gene>
<dbReference type="InterPro" id="IPR029063">
    <property type="entry name" value="SAM-dependent_MTases_sf"/>
</dbReference>
<evidence type="ECO:0000259" key="1">
    <source>
        <dbReference type="Pfam" id="PF01170"/>
    </source>
</evidence>
<proteinExistence type="predicted"/>
<dbReference type="SUPFAM" id="SSF53335">
    <property type="entry name" value="S-adenosyl-L-methionine-dependent methyltransferases"/>
    <property type="match status" value="1"/>
</dbReference>
<dbReference type="EMBL" id="BAAARW010000011">
    <property type="protein sequence ID" value="GAA2413378.1"/>
    <property type="molecule type" value="Genomic_DNA"/>
</dbReference>
<dbReference type="PRINTS" id="PR00507">
    <property type="entry name" value="N12N6MTFRASE"/>
</dbReference>
<dbReference type="PANTHER" id="PTHR14911">
    <property type="entry name" value="THUMP DOMAIN-CONTAINING"/>
    <property type="match status" value="1"/>
</dbReference>
<evidence type="ECO:0000313" key="3">
    <source>
        <dbReference type="Proteomes" id="UP001501231"/>
    </source>
</evidence>
<dbReference type="PROSITE" id="PS00092">
    <property type="entry name" value="N6_MTASE"/>
    <property type="match status" value="1"/>
</dbReference>
<dbReference type="InterPro" id="IPR002052">
    <property type="entry name" value="DNA_methylase_N6_adenine_CS"/>
</dbReference>
<protein>
    <recommendedName>
        <fullName evidence="1">Ribosomal RNA large subunit methyltransferase K/L-like methyltransferase domain-containing protein</fullName>
    </recommendedName>
</protein>
<sequence length="350" mass="37770">MRTRALTSTAAPLVARCVRGLEPALSAEILQYGLGTITRLGHREVHFGTHRPVADATRLRTADDVFLLAARMPDPGPAKAGLSTLAELADQADVRHASPITGVEVSASFLGRRNYNRHDAEDAVGRALADRFDVQYHSRRDGTAPPPSHNGWRLTLDGTHATLMLRIADQPLHRRPYKRQTIPGTLHPPVAAAMAQLADIDPGQTVLDPCCGAGTLLIEAAHLRPGARYRGFDTAHASLQAARTNAKDIGAIDIRRGDAGSLPLKDASIDRVISNPPWGTQVNPSGLLARHPSRLWSELRRVLAPKGIAVVLISDPSALTAAFKHDLTPVHLQQVRVSGIHTHLVQLRPC</sequence>
<dbReference type="Gene3D" id="3.30.2130.30">
    <property type="match status" value="1"/>
</dbReference>